<keyword evidence="1" id="KW-1133">Transmembrane helix</keyword>
<keyword evidence="1" id="KW-0812">Transmembrane</keyword>
<accession>A0A9P5NTJ2</accession>
<protein>
    <submittedName>
        <fullName evidence="2">Uncharacterized protein</fullName>
    </submittedName>
</protein>
<dbReference type="Proteomes" id="UP000724874">
    <property type="component" value="Unassembled WGS sequence"/>
</dbReference>
<feature type="transmembrane region" description="Helical" evidence="1">
    <location>
        <begin position="7"/>
        <end position="25"/>
    </location>
</feature>
<keyword evidence="3" id="KW-1185">Reference proteome</keyword>
<evidence type="ECO:0000256" key="1">
    <source>
        <dbReference type="SAM" id="Phobius"/>
    </source>
</evidence>
<sequence length="87" mass="9797">MTILRVPFINGCVIIAFIGVSGYIASSSWQIYISVCLLFYSSIPWMPAEKRAYSSQARFQKQEPLEDSLACNRQPSLGEYWNSGHSS</sequence>
<proteinExistence type="predicted"/>
<evidence type="ECO:0000313" key="3">
    <source>
        <dbReference type="Proteomes" id="UP000724874"/>
    </source>
</evidence>
<reference evidence="2" key="1">
    <citation type="submission" date="2020-11" db="EMBL/GenBank/DDBJ databases">
        <authorList>
            <consortium name="DOE Joint Genome Institute"/>
            <person name="Ahrendt S."/>
            <person name="Riley R."/>
            <person name="Andreopoulos W."/>
            <person name="LaButti K."/>
            <person name="Pangilinan J."/>
            <person name="Ruiz-duenas F.J."/>
            <person name="Barrasa J.M."/>
            <person name="Sanchez-Garcia M."/>
            <person name="Camarero S."/>
            <person name="Miyauchi S."/>
            <person name="Serrano A."/>
            <person name="Linde D."/>
            <person name="Babiker R."/>
            <person name="Drula E."/>
            <person name="Ayuso-Fernandez I."/>
            <person name="Pacheco R."/>
            <person name="Padilla G."/>
            <person name="Ferreira P."/>
            <person name="Barriuso J."/>
            <person name="Kellner H."/>
            <person name="Castanera R."/>
            <person name="Alfaro M."/>
            <person name="Ramirez L."/>
            <person name="Pisabarro A.G."/>
            <person name="Kuo A."/>
            <person name="Tritt A."/>
            <person name="Lipzen A."/>
            <person name="He G."/>
            <person name="Yan M."/>
            <person name="Ng V."/>
            <person name="Cullen D."/>
            <person name="Martin F."/>
            <person name="Rosso M.-N."/>
            <person name="Henrissat B."/>
            <person name="Hibbett D."/>
            <person name="Martinez A.T."/>
            <person name="Grigoriev I.V."/>
        </authorList>
    </citation>
    <scope>NUCLEOTIDE SEQUENCE</scope>
    <source>
        <strain evidence="2">AH 44721</strain>
    </source>
</reference>
<organism evidence="2 3">
    <name type="scientific">Gymnopilus junonius</name>
    <name type="common">Spectacular rustgill mushroom</name>
    <name type="synonym">Gymnopilus spectabilis subsp. junonius</name>
    <dbReference type="NCBI Taxonomy" id="109634"/>
    <lineage>
        <taxon>Eukaryota</taxon>
        <taxon>Fungi</taxon>
        <taxon>Dikarya</taxon>
        <taxon>Basidiomycota</taxon>
        <taxon>Agaricomycotina</taxon>
        <taxon>Agaricomycetes</taxon>
        <taxon>Agaricomycetidae</taxon>
        <taxon>Agaricales</taxon>
        <taxon>Agaricineae</taxon>
        <taxon>Hymenogastraceae</taxon>
        <taxon>Gymnopilus</taxon>
    </lineage>
</organism>
<gene>
    <name evidence="2" type="ORF">CPB84DRAFT_1774428</name>
</gene>
<name>A0A9P5NTJ2_GYMJU</name>
<evidence type="ECO:0000313" key="2">
    <source>
        <dbReference type="EMBL" id="KAF8903287.1"/>
    </source>
</evidence>
<dbReference type="AlphaFoldDB" id="A0A9P5NTJ2"/>
<dbReference type="EMBL" id="JADNYJ010000031">
    <property type="protein sequence ID" value="KAF8903287.1"/>
    <property type="molecule type" value="Genomic_DNA"/>
</dbReference>
<comment type="caution">
    <text evidence="2">The sequence shown here is derived from an EMBL/GenBank/DDBJ whole genome shotgun (WGS) entry which is preliminary data.</text>
</comment>
<keyword evidence="1" id="KW-0472">Membrane</keyword>